<feature type="domain" description="Serine aminopeptidase S33" evidence="1">
    <location>
        <begin position="41"/>
        <end position="164"/>
    </location>
</feature>
<dbReference type="Pfam" id="PF12146">
    <property type="entry name" value="Hydrolase_4"/>
    <property type="match status" value="1"/>
</dbReference>
<organism evidence="2">
    <name type="scientific">marine sediment metagenome</name>
    <dbReference type="NCBI Taxonomy" id="412755"/>
    <lineage>
        <taxon>unclassified sequences</taxon>
        <taxon>metagenomes</taxon>
        <taxon>ecological metagenomes</taxon>
    </lineage>
</organism>
<evidence type="ECO:0000259" key="1">
    <source>
        <dbReference type="Pfam" id="PF12146"/>
    </source>
</evidence>
<sequence length="228" mass="26401">KFKNIKTSKIKIEVGKSRKGKNRYIIGFLISLYNNEIVESKRSLLVICHGFSDSKETLQYYYIPLALQGHTILVYDARGTGESKKAGRRSQFLKRIDDFKKVIEWIKKEDQLKNYDVTSIGFSIGAITVLCGGFSDDYIKKIIAISAMSNYKQNLPKYNPIIMLSYLLKGVKLFPNKVENDKLSPYSIIEYSKQSLSEDVWRKFSKRVFLIHAKNDKIINFKNFQENV</sequence>
<dbReference type="EMBL" id="BARU01040957">
    <property type="protein sequence ID" value="GAH83286.1"/>
    <property type="molecule type" value="Genomic_DNA"/>
</dbReference>
<gene>
    <name evidence="2" type="ORF">S03H2_63246</name>
</gene>
<protein>
    <recommendedName>
        <fullName evidence="1">Serine aminopeptidase S33 domain-containing protein</fullName>
    </recommendedName>
</protein>
<dbReference type="SUPFAM" id="SSF53474">
    <property type="entry name" value="alpha/beta-Hydrolases"/>
    <property type="match status" value="1"/>
</dbReference>
<name>X1ILH3_9ZZZZ</name>
<reference evidence="2" key="1">
    <citation type="journal article" date="2014" name="Front. Microbiol.">
        <title>High frequency of phylogenetically diverse reductive dehalogenase-homologous genes in deep subseafloor sedimentary metagenomes.</title>
        <authorList>
            <person name="Kawai M."/>
            <person name="Futagami T."/>
            <person name="Toyoda A."/>
            <person name="Takaki Y."/>
            <person name="Nishi S."/>
            <person name="Hori S."/>
            <person name="Arai W."/>
            <person name="Tsubouchi T."/>
            <person name="Morono Y."/>
            <person name="Uchiyama I."/>
            <person name="Ito T."/>
            <person name="Fujiyama A."/>
            <person name="Inagaki F."/>
            <person name="Takami H."/>
        </authorList>
    </citation>
    <scope>NUCLEOTIDE SEQUENCE</scope>
    <source>
        <strain evidence="2">Expedition CK06-06</strain>
    </source>
</reference>
<accession>X1ILH3</accession>
<evidence type="ECO:0000313" key="2">
    <source>
        <dbReference type="EMBL" id="GAH83286.1"/>
    </source>
</evidence>
<feature type="non-terminal residue" evidence="2">
    <location>
        <position position="228"/>
    </location>
</feature>
<dbReference type="InterPro" id="IPR022742">
    <property type="entry name" value="Hydrolase_4"/>
</dbReference>
<comment type="caution">
    <text evidence="2">The sequence shown here is derived from an EMBL/GenBank/DDBJ whole genome shotgun (WGS) entry which is preliminary data.</text>
</comment>
<feature type="non-terminal residue" evidence="2">
    <location>
        <position position="1"/>
    </location>
</feature>
<proteinExistence type="predicted"/>
<dbReference type="AlphaFoldDB" id="X1ILH3"/>
<dbReference type="Gene3D" id="3.40.50.1820">
    <property type="entry name" value="alpha/beta hydrolase"/>
    <property type="match status" value="1"/>
</dbReference>
<dbReference type="InterPro" id="IPR029058">
    <property type="entry name" value="AB_hydrolase_fold"/>
</dbReference>